<organism evidence="1 2">
    <name type="scientific">Neophaeococcomyces mojaviensis</name>
    <dbReference type="NCBI Taxonomy" id="3383035"/>
    <lineage>
        <taxon>Eukaryota</taxon>
        <taxon>Fungi</taxon>
        <taxon>Dikarya</taxon>
        <taxon>Ascomycota</taxon>
        <taxon>Pezizomycotina</taxon>
        <taxon>Eurotiomycetes</taxon>
        <taxon>Chaetothyriomycetidae</taxon>
        <taxon>Chaetothyriales</taxon>
        <taxon>Chaetothyriales incertae sedis</taxon>
        <taxon>Neophaeococcomyces</taxon>
    </lineage>
</organism>
<sequence length="592" mass="63261">MEVDTRSSSNELSSAPSSDIEGPFPSIPFHSNTITVARDTHTSSTPANAANAKFEGASAQASATRQDNAPVKQRKPRKKKEVDPNAPPAPEKKKATRKPRESATTTSNARKKQKTENTVTNGILPQHATATTDLSSSRLVQPFVSESKPTIVNEAAKISQNGFSNHTSAMNSQPPSPPVPRYQTTPQQQPAAPRSRNIFDPVRGIERASEQTQTITYPSLNETPPRQPFRPSASPAISSMLNPTDAREIPPLTYQPPAKTIPSRSNVMEEIKAINNTIPTVINLDSSTSSEGPSKKTIIAEKITAELEAKPKKVKEQPPSISAGSGLLNSTFFGGEHAHDKSESTSNGTSIMLHINLKDPKNKIFNFARMAEEKYGFAVVYPRQAAQKKRLAEVAAQGAALERTALNSKRGGTSAGDSGDEDLSVDIDRDSDNDGDVTMGGINGTNENSGTDGNAPKQRKKRRDEYDADDPFVDDSEMLWEAQAAASKDGFFVYCGPLVPEGEKPTVERADGTAKRGRGRGRGGGPGSRGGRGAAAASSSVGEVPSKGVSGSRGGGVTRKPRITKAERAQRELEKKQREQMALAAKPPTIPV</sequence>
<accession>A0ACC3A5E2</accession>
<dbReference type="Proteomes" id="UP001172386">
    <property type="component" value="Unassembled WGS sequence"/>
</dbReference>
<keyword evidence="2" id="KW-1185">Reference proteome</keyword>
<name>A0ACC3A5E2_9EURO</name>
<evidence type="ECO:0000313" key="2">
    <source>
        <dbReference type="Proteomes" id="UP001172386"/>
    </source>
</evidence>
<proteinExistence type="predicted"/>
<gene>
    <name evidence="1" type="primary">HPC2</name>
    <name evidence="1" type="ORF">H2198_005514</name>
</gene>
<comment type="caution">
    <text evidence="1">The sequence shown here is derived from an EMBL/GenBank/DDBJ whole genome shotgun (WGS) entry which is preliminary data.</text>
</comment>
<reference evidence="1" key="1">
    <citation type="submission" date="2022-10" db="EMBL/GenBank/DDBJ databases">
        <title>Culturing micro-colonial fungi from biological soil crusts in the Mojave desert and describing Neophaeococcomyces mojavensis, and introducing the new genera and species Taxawa tesnikishii.</title>
        <authorList>
            <person name="Kurbessoian T."/>
            <person name="Stajich J.E."/>
        </authorList>
    </citation>
    <scope>NUCLEOTIDE SEQUENCE</scope>
    <source>
        <strain evidence="1">JES_112</strain>
    </source>
</reference>
<dbReference type="EMBL" id="JAPDRQ010000092">
    <property type="protein sequence ID" value="KAJ9655616.1"/>
    <property type="molecule type" value="Genomic_DNA"/>
</dbReference>
<protein>
    <submittedName>
        <fullName evidence="1">HIR complex subunit</fullName>
    </submittedName>
</protein>
<evidence type="ECO:0000313" key="1">
    <source>
        <dbReference type="EMBL" id="KAJ9655616.1"/>
    </source>
</evidence>